<dbReference type="Proteomes" id="UP001346149">
    <property type="component" value="Unassembled WGS sequence"/>
</dbReference>
<keyword evidence="1" id="KW-0175">Coiled coil</keyword>
<proteinExistence type="predicted"/>
<reference evidence="2 3" key="1">
    <citation type="journal article" date="2023" name="Hortic Res">
        <title>Pangenome of water caltrop reveals structural variations and asymmetric subgenome divergence after allopolyploidization.</title>
        <authorList>
            <person name="Zhang X."/>
            <person name="Chen Y."/>
            <person name="Wang L."/>
            <person name="Yuan Y."/>
            <person name="Fang M."/>
            <person name="Shi L."/>
            <person name="Lu R."/>
            <person name="Comes H.P."/>
            <person name="Ma Y."/>
            <person name="Chen Y."/>
            <person name="Huang G."/>
            <person name="Zhou Y."/>
            <person name="Zheng Z."/>
            <person name="Qiu Y."/>
        </authorList>
    </citation>
    <scope>NUCLEOTIDE SEQUENCE [LARGE SCALE GENOMIC DNA]</scope>
    <source>
        <strain evidence="2">F231</strain>
    </source>
</reference>
<dbReference type="AlphaFoldDB" id="A0AAN7RA64"/>
<dbReference type="EMBL" id="JAXQNO010000006">
    <property type="protein sequence ID" value="KAK4795512.1"/>
    <property type="molecule type" value="Genomic_DNA"/>
</dbReference>
<gene>
    <name evidence="2" type="ORF">SAY86_027838</name>
</gene>
<evidence type="ECO:0000313" key="2">
    <source>
        <dbReference type="EMBL" id="KAK4795512.1"/>
    </source>
</evidence>
<feature type="coiled-coil region" evidence="1">
    <location>
        <begin position="31"/>
        <end position="81"/>
    </location>
</feature>
<evidence type="ECO:0000256" key="1">
    <source>
        <dbReference type="SAM" id="Coils"/>
    </source>
</evidence>
<accession>A0AAN7RA64</accession>
<comment type="caution">
    <text evidence="2">The sequence shown here is derived from an EMBL/GenBank/DDBJ whole genome shotgun (WGS) entry which is preliminary data.</text>
</comment>
<evidence type="ECO:0000313" key="3">
    <source>
        <dbReference type="Proteomes" id="UP001346149"/>
    </source>
</evidence>
<protein>
    <submittedName>
        <fullName evidence="2">Uncharacterized protein</fullName>
    </submittedName>
</protein>
<organism evidence="2 3">
    <name type="scientific">Trapa natans</name>
    <name type="common">Water chestnut</name>
    <dbReference type="NCBI Taxonomy" id="22666"/>
    <lineage>
        <taxon>Eukaryota</taxon>
        <taxon>Viridiplantae</taxon>
        <taxon>Streptophyta</taxon>
        <taxon>Embryophyta</taxon>
        <taxon>Tracheophyta</taxon>
        <taxon>Spermatophyta</taxon>
        <taxon>Magnoliopsida</taxon>
        <taxon>eudicotyledons</taxon>
        <taxon>Gunneridae</taxon>
        <taxon>Pentapetalae</taxon>
        <taxon>rosids</taxon>
        <taxon>malvids</taxon>
        <taxon>Myrtales</taxon>
        <taxon>Lythraceae</taxon>
        <taxon>Trapa</taxon>
    </lineage>
</organism>
<sequence>MAEERFNVSDQLAKLKYQLEYEKKCDMDSRIKELESSISTMENNLKNKKAAEEIGKLKEEIKEWKVKSDECEKEMQEWKKQASGAITNISKLSRQINIKVVWDFLVLQIRWTLIRSSQAPPLILMT</sequence>
<name>A0AAN7RA64_TRANT</name>
<keyword evidence="3" id="KW-1185">Reference proteome</keyword>